<proteinExistence type="predicted"/>
<accession>A0A6J4UTL5</accession>
<evidence type="ECO:0000313" key="2">
    <source>
        <dbReference type="EMBL" id="CAA9556122.1"/>
    </source>
</evidence>
<feature type="non-terminal residue" evidence="2">
    <location>
        <position position="1"/>
    </location>
</feature>
<gene>
    <name evidence="2" type="ORF">AVDCRST_MAG86-212</name>
</gene>
<organism evidence="2">
    <name type="scientific">uncultured Truepera sp</name>
    <dbReference type="NCBI Taxonomy" id="543023"/>
    <lineage>
        <taxon>Bacteria</taxon>
        <taxon>Thermotogati</taxon>
        <taxon>Deinococcota</taxon>
        <taxon>Deinococci</taxon>
        <taxon>Trueperales</taxon>
        <taxon>Trueperaceae</taxon>
        <taxon>Truepera</taxon>
        <taxon>environmental samples</taxon>
    </lineage>
</organism>
<name>A0A6J4UTL5_9DEIN</name>
<sequence length="46" mass="5112">GLGRDHALKNRSSPTPHDETRTRPAEKRCKRRARSRDTSARVGGAV</sequence>
<dbReference type="AlphaFoldDB" id="A0A6J4UTL5"/>
<feature type="compositionally biased region" description="Basic and acidic residues" evidence="1">
    <location>
        <begin position="16"/>
        <end position="27"/>
    </location>
</feature>
<protein>
    <submittedName>
        <fullName evidence="2">Uncharacterized protein</fullName>
    </submittedName>
</protein>
<dbReference type="EMBL" id="CADCWP010000014">
    <property type="protein sequence ID" value="CAA9556122.1"/>
    <property type="molecule type" value="Genomic_DNA"/>
</dbReference>
<evidence type="ECO:0000256" key="1">
    <source>
        <dbReference type="SAM" id="MobiDB-lite"/>
    </source>
</evidence>
<feature type="non-terminal residue" evidence="2">
    <location>
        <position position="46"/>
    </location>
</feature>
<reference evidence="2" key="1">
    <citation type="submission" date="2020-02" db="EMBL/GenBank/DDBJ databases">
        <authorList>
            <person name="Meier V. D."/>
        </authorList>
    </citation>
    <scope>NUCLEOTIDE SEQUENCE</scope>
    <source>
        <strain evidence="2">AVDCRST_MAG86</strain>
    </source>
</reference>
<feature type="region of interest" description="Disordered" evidence="1">
    <location>
        <begin position="1"/>
        <end position="46"/>
    </location>
</feature>